<protein>
    <submittedName>
        <fullName evidence="2">Uncharacterized protein</fullName>
    </submittedName>
</protein>
<keyword evidence="3" id="KW-1185">Reference proteome</keyword>
<organism evidence="2 3">
    <name type="scientific">Bugula neritina</name>
    <name type="common">Brown bryozoan</name>
    <name type="synonym">Sertularia neritina</name>
    <dbReference type="NCBI Taxonomy" id="10212"/>
    <lineage>
        <taxon>Eukaryota</taxon>
        <taxon>Metazoa</taxon>
        <taxon>Spiralia</taxon>
        <taxon>Lophotrochozoa</taxon>
        <taxon>Bryozoa</taxon>
        <taxon>Gymnolaemata</taxon>
        <taxon>Cheilostomatida</taxon>
        <taxon>Flustrina</taxon>
        <taxon>Buguloidea</taxon>
        <taxon>Bugulidae</taxon>
        <taxon>Bugula</taxon>
    </lineage>
</organism>
<dbReference type="EMBL" id="VXIV02000915">
    <property type="protein sequence ID" value="KAF6035209.1"/>
    <property type="molecule type" value="Genomic_DNA"/>
</dbReference>
<evidence type="ECO:0000313" key="3">
    <source>
        <dbReference type="Proteomes" id="UP000593567"/>
    </source>
</evidence>
<feature type="region of interest" description="Disordered" evidence="1">
    <location>
        <begin position="37"/>
        <end position="63"/>
    </location>
</feature>
<feature type="region of interest" description="Disordered" evidence="1">
    <location>
        <begin position="90"/>
        <end position="129"/>
    </location>
</feature>
<gene>
    <name evidence="2" type="ORF">EB796_006485</name>
</gene>
<name>A0A7J7K9A0_BUGNE</name>
<feature type="region of interest" description="Disordered" evidence="1">
    <location>
        <begin position="338"/>
        <end position="361"/>
    </location>
</feature>
<evidence type="ECO:0000313" key="2">
    <source>
        <dbReference type="EMBL" id="KAF6035209.1"/>
    </source>
</evidence>
<feature type="compositionally biased region" description="Polar residues" evidence="1">
    <location>
        <begin position="702"/>
        <end position="729"/>
    </location>
</feature>
<feature type="compositionally biased region" description="Polar residues" evidence="1">
    <location>
        <begin position="90"/>
        <end position="113"/>
    </location>
</feature>
<feature type="region of interest" description="Disordered" evidence="1">
    <location>
        <begin position="537"/>
        <end position="573"/>
    </location>
</feature>
<evidence type="ECO:0000256" key="1">
    <source>
        <dbReference type="SAM" id="MobiDB-lite"/>
    </source>
</evidence>
<proteinExistence type="predicted"/>
<comment type="caution">
    <text evidence="2">The sequence shown here is derived from an EMBL/GenBank/DDBJ whole genome shotgun (WGS) entry which is preliminary data.</text>
</comment>
<sequence>MFIYFTGCAEALLNIEQKEESPENTEQPLDLSLASGYQDMSSASQPRNTERVNIQDSDSDENEDIIVPNREQQNEESVENTELPLDLSIATNRSQPPSGSQEIYPASSASQPRNAERVNIQGSDRDSSTTLSEYYFTSSGSHLPTYQENIQSQTPSRRAGNVQVVGNSATHRSHDRPSATSNVRSTPYFSQINQVLDQRTLSLNQNLHSAFYASYYTSAENQSRCNLLGLFTQPTHPHISQNLLSNQQADEIHSTPSTSQDLPTDVFALALPYYKEGCIRREQDSNDELRDSELNADLATLISNAANEDIAVLNPEQENEDSVENTELPLDLSIATNRSQLPSGSQDIHSSSSASQPRITERVNIQDFNRDNTTTWSEYYFHLPGSHLPTYEEHMQSQISQRSRRAGNMQLVGNSPRHRSHVRPSAASAEQSVRSLPSFSQINQALDQQTLSSNANLQSAVRDNASSRHFSNLFSPDIFMVPFQLNLPNMHQNCVLPSQQTFNLPTSNQNNCPPNLQANRQTDNFQYYGSQYTSAVNQSHSTQPIHSQIPHNLPFNQQTDEIHSTPSTSQPVPSDVSVLASNYYIYNEGSIWQEQDSNEELRESELNADLTSLICDAGCAEALLNIYIYIEQDEENLGGTEQSLDLLMTSGHQDMYSASLPRNTERVDIQGCAEVLLNIEQKEESAENTEQPLDLSMASGYQEMSSASQPRNTERVNIQDSDSDGNNTN</sequence>
<feature type="region of interest" description="Disordered" evidence="1">
    <location>
        <begin position="411"/>
        <end position="434"/>
    </location>
</feature>
<feature type="compositionally biased region" description="Polar residues" evidence="1">
    <location>
        <begin position="38"/>
        <end position="56"/>
    </location>
</feature>
<accession>A0A7J7K9A0</accession>
<reference evidence="2" key="1">
    <citation type="submission" date="2020-06" db="EMBL/GenBank/DDBJ databases">
        <title>Draft genome of Bugula neritina, a colonial animal packing powerful symbionts and potential medicines.</title>
        <authorList>
            <person name="Rayko M."/>
        </authorList>
    </citation>
    <scope>NUCLEOTIDE SEQUENCE [LARGE SCALE GENOMIC DNA]</scope>
    <source>
        <strain evidence="2">Kwan_BN1</strain>
    </source>
</reference>
<feature type="region of interest" description="Disordered" evidence="1">
    <location>
        <begin position="683"/>
        <end position="729"/>
    </location>
</feature>
<feature type="compositionally biased region" description="Low complexity" evidence="1">
    <location>
        <begin position="343"/>
        <end position="355"/>
    </location>
</feature>
<feature type="compositionally biased region" description="Polar residues" evidence="1">
    <location>
        <begin position="537"/>
        <end position="572"/>
    </location>
</feature>
<dbReference type="Proteomes" id="UP000593567">
    <property type="component" value="Unassembled WGS sequence"/>
</dbReference>
<dbReference type="AlphaFoldDB" id="A0A7J7K9A0"/>